<dbReference type="InterPro" id="IPR058713">
    <property type="entry name" value="DMF_alpha_dom"/>
</dbReference>
<dbReference type="InterPro" id="IPR001851">
    <property type="entry name" value="ABC_transp_permease"/>
</dbReference>
<reference evidence="9" key="1">
    <citation type="journal article" date="2019" name="Int. J. Syst. Evol. Microbiol.">
        <title>The Global Catalogue of Microorganisms (GCM) 10K type strain sequencing project: providing services to taxonomists for standard genome sequencing and annotation.</title>
        <authorList>
            <consortium name="The Broad Institute Genomics Platform"/>
            <consortium name="The Broad Institute Genome Sequencing Center for Infectious Disease"/>
            <person name="Wu L."/>
            <person name="Ma J."/>
        </authorList>
    </citation>
    <scope>NUCLEOTIDE SEQUENCE [LARGE SCALE GENOMIC DNA]</scope>
    <source>
        <strain evidence="9">NBRC 102520</strain>
    </source>
</reference>
<evidence type="ECO:0000256" key="6">
    <source>
        <dbReference type="SAM" id="Phobius"/>
    </source>
</evidence>
<comment type="subcellular location">
    <subcellularLocation>
        <location evidence="1">Cell membrane</location>
        <topology evidence="1">Multi-pass membrane protein</topology>
    </subcellularLocation>
</comment>
<evidence type="ECO:0000256" key="3">
    <source>
        <dbReference type="ARBA" id="ARBA00022692"/>
    </source>
</evidence>
<dbReference type="Pfam" id="PF26354">
    <property type="entry name" value="DMF_alpha"/>
    <property type="match status" value="1"/>
</dbReference>
<evidence type="ECO:0000259" key="7">
    <source>
        <dbReference type="Pfam" id="PF26354"/>
    </source>
</evidence>
<dbReference type="Pfam" id="PF02653">
    <property type="entry name" value="BPD_transp_2"/>
    <property type="match status" value="1"/>
</dbReference>
<evidence type="ECO:0000256" key="2">
    <source>
        <dbReference type="ARBA" id="ARBA00022475"/>
    </source>
</evidence>
<organism evidence="8 9">
    <name type="scientific">Bradyrhizobium iriomotense</name>
    <dbReference type="NCBI Taxonomy" id="441950"/>
    <lineage>
        <taxon>Bacteria</taxon>
        <taxon>Pseudomonadati</taxon>
        <taxon>Pseudomonadota</taxon>
        <taxon>Alphaproteobacteria</taxon>
        <taxon>Hyphomicrobiales</taxon>
        <taxon>Nitrobacteraceae</taxon>
        <taxon>Bradyrhizobium</taxon>
    </lineage>
</organism>
<dbReference type="EMBL" id="BSOW01000053">
    <property type="protein sequence ID" value="GLR91689.1"/>
    <property type="molecule type" value="Genomic_DNA"/>
</dbReference>
<dbReference type="CDD" id="cd06581">
    <property type="entry name" value="TM_PBP1_LivM_like"/>
    <property type="match status" value="1"/>
</dbReference>
<feature type="transmembrane region" description="Helical" evidence="6">
    <location>
        <begin position="381"/>
        <end position="403"/>
    </location>
</feature>
<dbReference type="InterPro" id="IPR043428">
    <property type="entry name" value="LivM-like"/>
</dbReference>
<dbReference type="RefSeq" id="WP_284275252.1">
    <property type="nucleotide sequence ID" value="NZ_BSOW01000053.1"/>
</dbReference>
<feature type="transmembrane region" description="Helical" evidence="6">
    <location>
        <begin position="308"/>
        <end position="326"/>
    </location>
</feature>
<protein>
    <recommendedName>
        <fullName evidence="7">N,N-dimethylformamidase alpha subunit domain-containing protein</fullName>
    </recommendedName>
</protein>
<feature type="transmembrane region" description="Helical" evidence="6">
    <location>
        <begin position="102"/>
        <end position="122"/>
    </location>
</feature>
<keyword evidence="4 6" id="KW-1133">Transmembrane helix</keyword>
<evidence type="ECO:0000256" key="1">
    <source>
        <dbReference type="ARBA" id="ARBA00004651"/>
    </source>
</evidence>
<dbReference type="PANTHER" id="PTHR30482">
    <property type="entry name" value="HIGH-AFFINITY BRANCHED-CHAIN AMINO ACID TRANSPORT SYSTEM PERMEASE"/>
    <property type="match status" value="1"/>
</dbReference>
<comment type="caution">
    <text evidence="8">The sequence shown here is derived from an EMBL/GenBank/DDBJ whole genome shotgun (WGS) entry which is preliminary data.</text>
</comment>
<evidence type="ECO:0000256" key="4">
    <source>
        <dbReference type="ARBA" id="ARBA00022989"/>
    </source>
</evidence>
<dbReference type="Proteomes" id="UP001156905">
    <property type="component" value="Unassembled WGS sequence"/>
</dbReference>
<feature type="transmembrane region" description="Helical" evidence="6">
    <location>
        <begin position="128"/>
        <end position="149"/>
    </location>
</feature>
<feature type="transmembrane region" description="Helical" evidence="6">
    <location>
        <begin position="207"/>
        <end position="225"/>
    </location>
</feature>
<gene>
    <name evidence="8" type="ORF">GCM10007857_84070</name>
</gene>
<feature type="domain" description="N,N-dimethylformamidase alpha subunit" evidence="7">
    <location>
        <begin position="444"/>
        <end position="547"/>
    </location>
</feature>
<keyword evidence="9" id="KW-1185">Reference proteome</keyword>
<keyword evidence="3 6" id="KW-0812">Transmembrane</keyword>
<keyword evidence="5 6" id="KW-0472">Membrane</keyword>
<keyword evidence="2" id="KW-1003">Cell membrane</keyword>
<accession>A0ABQ6BBD9</accession>
<feature type="transmembrane region" description="Helical" evidence="6">
    <location>
        <begin position="257"/>
        <end position="276"/>
    </location>
</feature>
<evidence type="ECO:0000313" key="9">
    <source>
        <dbReference type="Proteomes" id="UP001156905"/>
    </source>
</evidence>
<proteinExistence type="predicted"/>
<feature type="transmembrane region" description="Helical" evidence="6">
    <location>
        <begin position="180"/>
        <end position="200"/>
    </location>
</feature>
<dbReference type="PANTHER" id="PTHR30482:SF1">
    <property type="entry name" value="BRANCHED-CHAIN AMINO ACID TRANSPORT PERMEASE PROTEIN LIVM-RELATED"/>
    <property type="match status" value="1"/>
</dbReference>
<sequence>MTDAAQPVWIDPTDCHYPEAPAREAATNPYLSHQVTWNETRAFKPRMCPVGRLRYYYKWPGHGGALWWRTRYWPTRRRVLQIRGEYNPKTKRREKTIVDKRPIWWALAFLAMILAPAVVPAAGWNTVMSAAAVFGIYAAINLCWMLIIGTAGIFSLASYAVVGAAAYGTTYLAIQLGLPWWLLPLIGALIGLAFGLIIGLPAMRLDGFYYALLTLGVVELCRVYVVQSREFGSATGGIYGAPSYLPASLGQMPRLLFSYYAALALMVFALVVYRFIDGKRLGRVLRMAPEKREAFAQACGVDFVRARIMVFLISSTALGSIGGFYACHFGGASPNLFSFDTVLLSLAMLVIGGIGRSEGAVAGTAIVVFIDRVLIDLGPLRYILIGAIMLGVVLFLREGLFGIKRQFRTWRDKKKSERRATRAEKGGEMLPEEATETEDKDQIYFRRFDKMQRDFLKRLITDAVIEEHRTRPLGQHSEALERLLIYFRRQGQVDKYAIMVLEEFRAYRIVALSGHRGTAPRVVEDRNYASPDEAYHALFLRRVQDLLES</sequence>
<name>A0ABQ6BBD9_9BRAD</name>
<evidence type="ECO:0000313" key="8">
    <source>
        <dbReference type="EMBL" id="GLR91689.1"/>
    </source>
</evidence>
<evidence type="ECO:0000256" key="5">
    <source>
        <dbReference type="ARBA" id="ARBA00023136"/>
    </source>
</evidence>
<feature type="transmembrane region" description="Helical" evidence="6">
    <location>
        <begin position="156"/>
        <end position="174"/>
    </location>
</feature>